<dbReference type="RefSeq" id="WP_044546362.1">
    <property type="nucleotide sequence ID" value="NZ_CDRH01000604.1"/>
</dbReference>
<organism evidence="1 2">
    <name type="scientific">Parabacteroides distasonis</name>
    <dbReference type="NCBI Taxonomy" id="823"/>
    <lineage>
        <taxon>Bacteria</taxon>
        <taxon>Pseudomonadati</taxon>
        <taxon>Bacteroidota</taxon>
        <taxon>Bacteroidia</taxon>
        <taxon>Bacteroidales</taxon>
        <taxon>Tannerellaceae</taxon>
        <taxon>Parabacteroides</taxon>
    </lineage>
</organism>
<dbReference type="GO" id="GO:0003824">
    <property type="term" value="F:catalytic activity"/>
    <property type="evidence" value="ECO:0007669"/>
    <property type="project" value="InterPro"/>
</dbReference>
<protein>
    <submittedName>
        <fullName evidence="1">Protein of uncharacterized function (DUF2400)</fullName>
    </submittedName>
</protein>
<dbReference type="AlphaFoldDB" id="A0A173VU21"/>
<gene>
    <name evidence="1" type="ORF">ERS852429_03620</name>
</gene>
<name>A0A173VU21_PARDI</name>
<accession>A0A173VU21</accession>
<evidence type="ECO:0000313" key="2">
    <source>
        <dbReference type="Proteomes" id="UP000095591"/>
    </source>
</evidence>
<dbReference type="InterPro" id="IPR014127">
    <property type="entry name" value="CHP02757"/>
</dbReference>
<dbReference type="Pfam" id="PF09674">
    <property type="entry name" value="DUF2400"/>
    <property type="match status" value="1"/>
</dbReference>
<dbReference type="Proteomes" id="UP000095591">
    <property type="component" value="Unassembled WGS sequence"/>
</dbReference>
<dbReference type="EMBL" id="CYXP01000009">
    <property type="protein sequence ID" value="CUN30711.1"/>
    <property type="molecule type" value="Genomic_DNA"/>
</dbReference>
<dbReference type="SUPFAM" id="SSF48150">
    <property type="entry name" value="DNA-glycosylase"/>
    <property type="match status" value="1"/>
</dbReference>
<dbReference type="InterPro" id="IPR011257">
    <property type="entry name" value="DNA_glycosylase"/>
</dbReference>
<proteinExistence type="predicted"/>
<evidence type="ECO:0000313" key="1">
    <source>
        <dbReference type="EMBL" id="CUN30711.1"/>
    </source>
</evidence>
<dbReference type="NCBIfam" id="TIGR02757">
    <property type="entry name" value="TIGR02757 family protein"/>
    <property type="match status" value="1"/>
</dbReference>
<reference evidence="1 2" key="1">
    <citation type="submission" date="2015-09" db="EMBL/GenBank/DDBJ databases">
        <authorList>
            <consortium name="Pathogen Informatics"/>
        </authorList>
    </citation>
    <scope>NUCLEOTIDE SEQUENCE [LARGE SCALE GENOMIC DNA]</scope>
    <source>
        <strain evidence="1 2">2789STDY5608872</strain>
    </source>
</reference>
<dbReference type="GO" id="GO:0006281">
    <property type="term" value="P:DNA repair"/>
    <property type="evidence" value="ECO:0007669"/>
    <property type="project" value="InterPro"/>
</dbReference>
<sequence>MDTKTISLLREWAKTYNTESFIKDDPVRFPHRFMEKRDIEISAFLTAWISYGRRAHILQKAEELHRLMGESPYEFIRTGETSFAPLRNRPVRGRDTFYRFYTYHDLHLLCCRLKDIYDTYDCMEDAMAAAGPCEDPILRLRQLFADLNGIPVLHGTSACKRLAMFLRWMVRTDGIVDLGIWRTAVHPRQLIIPLDTHVHQISLRLGLTGQKTATLRTAREITDALAKVFPDDPCLGDFALFGYDINQE</sequence>